<dbReference type="CDD" id="cd00130">
    <property type="entry name" value="PAS"/>
    <property type="match status" value="3"/>
</dbReference>
<dbReference type="SUPFAM" id="SSF55874">
    <property type="entry name" value="ATPase domain of HSP90 chaperone/DNA topoisomerase II/histidine kinase"/>
    <property type="match status" value="1"/>
</dbReference>
<dbReference type="PANTHER" id="PTHR43304:SF1">
    <property type="entry name" value="PAC DOMAIN-CONTAINING PROTEIN"/>
    <property type="match status" value="1"/>
</dbReference>
<evidence type="ECO:0000313" key="9">
    <source>
        <dbReference type="EMBL" id="MFB9993331.1"/>
    </source>
</evidence>
<keyword evidence="4" id="KW-0808">Transferase</keyword>
<dbReference type="Pfam" id="PF08447">
    <property type="entry name" value="PAS_3"/>
    <property type="match status" value="2"/>
</dbReference>
<dbReference type="PROSITE" id="PS50112">
    <property type="entry name" value="PAS"/>
    <property type="match status" value="2"/>
</dbReference>
<dbReference type="Pfam" id="PF02518">
    <property type="entry name" value="HATPase_c"/>
    <property type="match status" value="1"/>
</dbReference>
<dbReference type="PANTHER" id="PTHR43304">
    <property type="entry name" value="PHYTOCHROME-LIKE PROTEIN CPH1"/>
    <property type="match status" value="1"/>
</dbReference>
<sequence>MTPDTEVLGLLNLINGAVWEADPSTGRVTFISERVEFLLGYTSTAWLAAPAFWESKLHPDDREQALADSERLAQAGQPFELEYRMHAANGRVVWIRDSITPVIERGALVRVAGIMVDVTAQKHKEAVLLASEGWFRSLVQQSTDIVIVVNRGGYVTYASPSLLPILGRIPEAFKGTDVLLATHPDEHAEIRQTFAVALWGGNGAASTSTNRFQNADGTYRWLDWVATNRLDDPHVRGIVLNARDVTERRAADLALDQSRQTFQVFFDHSPDGILLVGLDGEMPILACNEVAARMHGYTVEELAGQSTYLLMPGGEALRGQPGVNETFLAQIRDEGRVRMEIMHRRKDGIEFPVEIHLAFVWIQGQEMLMSLERDITERAVATEALRASQSRLLASEKLASLGRLTAGLAHEINTPLAATMNALHEAQRLAQEYHDSVGTPGVTEDDHREIATELRATLMEGVNSTGRIGEFIRTMRIHTRDTVSGVGTFNAVTLATDTLIMIAHQARNANVALLFEQSQDQVLLHGEPGRFTQVLTNLVVNAIHACEPSAGHGKPSVSVRFTQHRDYHVMEVEDTGTGIAPEVLPRIFDPMFTTKDVGKGTGLGLSILHDIVTGHFQGEIEVSTTLGKGTTFAVHFLPRP</sequence>
<organism evidence="9 10">
    <name type="scientific">Deinococcus oregonensis</name>
    <dbReference type="NCBI Taxonomy" id="1805970"/>
    <lineage>
        <taxon>Bacteria</taxon>
        <taxon>Thermotogati</taxon>
        <taxon>Deinococcota</taxon>
        <taxon>Deinococci</taxon>
        <taxon>Deinococcales</taxon>
        <taxon>Deinococcaceae</taxon>
        <taxon>Deinococcus</taxon>
    </lineage>
</organism>
<dbReference type="Gene3D" id="1.10.287.130">
    <property type="match status" value="1"/>
</dbReference>
<dbReference type="InterPro" id="IPR036890">
    <property type="entry name" value="HATPase_C_sf"/>
</dbReference>
<dbReference type="InterPro" id="IPR052162">
    <property type="entry name" value="Sensor_kinase/Photoreceptor"/>
</dbReference>
<dbReference type="InterPro" id="IPR005467">
    <property type="entry name" value="His_kinase_dom"/>
</dbReference>
<comment type="catalytic activity">
    <reaction evidence="1">
        <text>ATP + protein L-histidine = ADP + protein N-phospho-L-histidine.</text>
        <dbReference type="EC" id="2.7.13.3"/>
    </reaction>
</comment>
<dbReference type="InterPro" id="IPR003594">
    <property type="entry name" value="HATPase_dom"/>
</dbReference>
<dbReference type="InterPro" id="IPR013655">
    <property type="entry name" value="PAS_fold_3"/>
</dbReference>
<dbReference type="EMBL" id="JBHLYR010000045">
    <property type="protein sequence ID" value="MFB9993331.1"/>
    <property type="molecule type" value="Genomic_DNA"/>
</dbReference>
<evidence type="ECO:0000256" key="5">
    <source>
        <dbReference type="ARBA" id="ARBA00022777"/>
    </source>
</evidence>
<evidence type="ECO:0000256" key="2">
    <source>
        <dbReference type="ARBA" id="ARBA00012438"/>
    </source>
</evidence>
<dbReference type="SMART" id="SM00091">
    <property type="entry name" value="PAS"/>
    <property type="match status" value="3"/>
</dbReference>
<dbReference type="InterPro" id="IPR035965">
    <property type="entry name" value="PAS-like_dom_sf"/>
</dbReference>
<dbReference type="InterPro" id="IPR001610">
    <property type="entry name" value="PAC"/>
</dbReference>
<dbReference type="Gene3D" id="3.30.565.10">
    <property type="entry name" value="Histidine kinase-like ATPase, C-terminal domain"/>
    <property type="match status" value="1"/>
</dbReference>
<feature type="domain" description="PAC" evidence="8">
    <location>
        <begin position="206"/>
        <end position="257"/>
    </location>
</feature>
<dbReference type="InterPro" id="IPR000014">
    <property type="entry name" value="PAS"/>
</dbReference>
<dbReference type="SUPFAM" id="SSF55785">
    <property type="entry name" value="PYP-like sensor domain (PAS domain)"/>
    <property type="match status" value="3"/>
</dbReference>
<keyword evidence="5" id="KW-0418">Kinase</keyword>
<evidence type="ECO:0000259" key="6">
    <source>
        <dbReference type="PROSITE" id="PS50109"/>
    </source>
</evidence>
<protein>
    <recommendedName>
        <fullName evidence="2">histidine kinase</fullName>
        <ecNumber evidence="2">2.7.13.3</ecNumber>
    </recommendedName>
</protein>
<name>A0ABV6B0S4_9DEIO</name>
<evidence type="ECO:0000259" key="7">
    <source>
        <dbReference type="PROSITE" id="PS50112"/>
    </source>
</evidence>
<dbReference type="InterPro" id="IPR004358">
    <property type="entry name" value="Sig_transdc_His_kin-like_C"/>
</dbReference>
<dbReference type="CDD" id="cd00082">
    <property type="entry name" value="HisKA"/>
    <property type="match status" value="1"/>
</dbReference>
<dbReference type="PROSITE" id="PS50113">
    <property type="entry name" value="PAC"/>
    <property type="match status" value="2"/>
</dbReference>
<proteinExistence type="predicted"/>
<gene>
    <name evidence="9" type="ORF">ACFFLM_15260</name>
</gene>
<evidence type="ECO:0000256" key="3">
    <source>
        <dbReference type="ARBA" id="ARBA00022553"/>
    </source>
</evidence>
<accession>A0ABV6B0S4</accession>
<dbReference type="SMART" id="SM00387">
    <property type="entry name" value="HATPase_c"/>
    <property type="match status" value="1"/>
</dbReference>
<evidence type="ECO:0000259" key="8">
    <source>
        <dbReference type="PROSITE" id="PS50113"/>
    </source>
</evidence>
<feature type="domain" description="PAS" evidence="7">
    <location>
        <begin position="131"/>
        <end position="201"/>
    </location>
</feature>
<reference evidence="9 10" key="1">
    <citation type="submission" date="2024-09" db="EMBL/GenBank/DDBJ databases">
        <authorList>
            <person name="Sun Q."/>
            <person name="Mori K."/>
        </authorList>
    </citation>
    <scope>NUCLEOTIDE SEQUENCE [LARGE SCALE GENOMIC DNA]</scope>
    <source>
        <strain evidence="9 10">JCM 13503</strain>
    </source>
</reference>
<evidence type="ECO:0000256" key="1">
    <source>
        <dbReference type="ARBA" id="ARBA00000085"/>
    </source>
</evidence>
<dbReference type="Gene3D" id="3.30.450.20">
    <property type="entry name" value="PAS domain"/>
    <property type="match status" value="3"/>
</dbReference>
<dbReference type="SUPFAM" id="SSF47384">
    <property type="entry name" value="Homodimeric domain of signal transducing histidine kinase"/>
    <property type="match status" value="1"/>
</dbReference>
<dbReference type="InterPro" id="IPR036097">
    <property type="entry name" value="HisK_dim/P_sf"/>
</dbReference>
<keyword evidence="10" id="KW-1185">Reference proteome</keyword>
<feature type="domain" description="PAS" evidence="7">
    <location>
        <begin position="258"/>
        <end position="312"/>
    </location>
</feature>
<evidence type="ECO:0000256" key="4">
    <source>
        <dbReference type="ARBA" id="ARBA00022679"/>
    </source>
</evidence>
<dbReference type="SMART" id="SM00086">
    <property type="entry name" value="PAC"/>
    <property type="match status" value="3"/>
</dbReference>
<feature type="domain" description="Histidine kinase" evidence="6">
    <location>
        <begin position="407"/>
        <end position="640"/>
    </location>
</feature>
<dbReference type="EC" id="2.7.13.3" evidence="2"/>
<feature type="domain" description="PAC" evidence="8">
    <location>
        <begin position="79"/>
        <end position="130"/>
    </location>
</feature>
<dbReference type="PRINTS" id="PR00344">
    <property type="entry name" value="BCTRLSENSOR"/>
</dbReference>
<dbReference type="RefSeq" id="WP_380011928.1">
    <property type="nucleotide sequence ID" value="NZ_JBHLYR010000045.1"/>
</dbReference>
<dbReference type="PROSITE" id="PS50109">
    <property type="entry name" value="HIS_KIN"/>
    <property type="match status" value="1"/>
</dbReference>
<dbReference type="Proteomes" id="UP001589733">
    <property type="component" value="Unassembled WGS sequence"/>
</dbReference>
<dbReference type="NCBIfam" id="TIGR00229">
    <property type="entry name" value="sensory_box"/>
    <property type="match status" value="3"/>
</dbReference>
<comment type="caution">
    <text evidence="9">The sequence shown here is derived from an EMBL/GenBank/DDBJ whole genome shotgun (WGS) entry which is preliminary data.</text>
</comment>
<evidence type="ECO:0000313" key="10">
    <source>
        <dbReference type="Proteomes" id="UP001589733"/>
    </source>
</evidence>
<dbReference type="InterPro" id="IPR003661">
    <property type="entry name" value="HisK_dim/P_dom"/>
</dbReference>
<dbReference type="InterPro" id="IPR000700">
    <property type="entry name" value="PAS-assoc_C"/>
</dbReference>
<dbReference type="Pfam" id="PF13426">
    <property type="entry name" value="PAS_9"/>
    <property type="match status" value="1"/>
</dbReference>
<keyword evidence="3" id="KW-0597">Phosphoprotein</keyword>